<sequence>MRARQTESAAYRAAVRAYVAAGADEQVQRVVTAVHRLSKRLEKWYDAQLADLNVSANEWAVLSELARVRGDEALTPSQLAQATDVAASSMTHRLDRLVARDLVVRDVDPDNRTRVLVRLTDAGWQLYADVIQSSNLVEADLIASLSPEQTDALASLLETVIEGLDESDG</sequence>
<comment type="caution">
    <text evidence="2">The sequence shown here is derived from an EMBL/GenBank/DDBJ whole genome shotgun (WGS) entry which is preliminary data.</text>
</comment>
<keyword evidence="3" id="KW-1185">Reference proteome</keyword>
<dbReference type="EMBL" id="JACGWT010000003">
    <property type="protein sequence ID" value="MBA8794679.1"/>
    <property type="molecule type" value="Genomic_DNA"/>
</dbReference>
<name>A0A7W3ISY3_9ACTN</name>
<evidence type="ECO:0000259" key="1">
    <source>
        <dbReference type="PROSITE" id="PS50995"/>
    </source>
</evidence>
<keyword evidence="2" id="KW-0238">DNA-binding</keyword>
<dbReference type="PRINTS" id="PR00598">
    <property type="entry name" value="HTHMARR"/>
</dbReference>
<dbReference type="Pfam" id="PF12802">
    <property type="entry name" value="MarR_2"/>
    <property type="match status" value="1"/>
</dbReference>
<dbReference type="GO" id="GO:0003677">
    <property type="term" value="F:DNA binding"/>
    <property type="evidence" value="ECO:0007669"/>
    <property type="project" value="UniProtKB-KW"/>
</dbReference>
<proteinExistence type="predicted"/>
<dbReference type="GO" id="GO:0006950">
    <property type="term" value="P:response to stress"/>
    <property type="evidence" value="ECO:0007669"/>
    <property type="project" value="TreeGrafter"/>
</dbReference>
<dbReference type="Proteomes" id="UP000523079">
    <property type="component" value="Unassembled WGS sequence"/>
</dbReference>
<dbReference type="AlphaFoldDB" id="A0A7W3ISY3"/>
<evidence type="ECO:0000313" key="3">
    <source>
        <dbReference type="Proteomes" id="UP000523079"/>
    </source>
</evidence>
<reference evidence="2 3" key="1">
    <citation type="submission" date="2020-07" db="EMBL/GenBank/DDBJ databases">
        <title>Sequencing the genomes of 1000 actinobacteria strains.</title>
        <authorList>
            <person name="Klenk H.-P."/>
        </authorList>
    </citation>
    <scope>NUCLEOTIDE SEQUENCE [LARGE SCALE GENOMIC DNA]</scope>
    <source>
        <strain evidence="2 3">DSM 100723</strain>
    </source>
</reference>
<dbReference type="InterPro" id="IPR039422">
    <property type="entry name" value="MarR/SlyA-like"/>
</dbReference>
<dbReference type="Gene3D" id="1.10.10.10">
    <property type="entry name" value="Winged helix-like DNA-binding domain superfamily/Winged helix DNA-binding domain"/>
    <property type="match status" value="1"/>
</dbReference>
<dbReference type="PROSITE" id="PS50995">
    <property type="entry name" value="HTH_MARR_2"/>
    <property type="match status" value="1"/>
</dbReference>
<dbReference type="InterPro" id="IPR036388">
    <property type="entry name" value="WH-like_DNA-bd_sf"/>
</dbReference>
<protein>
    <submittedName>
        <fullName evidence="2">DNA-binding MarR family transcriptional regulator</fullName>
    </submittedName>
</protein>
<dbReference type="InterPro" id="IPR036390">
    <property type="entry name" value="WH_DNA-bd_sf"/>
</dbReference>
<evidence type="ECO:0000313" key="2">
    <source>
        <dbReference type="EMBL" id="MBA8794679.1"/>
    </source>
</evidence>
<dbReference type="PANTHER" id="PTHR33164">
    <property type="entry name" value="TRANSCRIPTIONAL REGULATOR, MARR FAMILY"/>
    <property type="match status" value="1"/>
</dbReference>
<accession>A0A7W3ISY3</accession>
<gene>
    <name evidence="2" type="ORF">FHX74_002298</name>
</gene>
<feature type="domain" description="HTH marR-type" evidence="1">
    <location>
        <begin position="27"/>
        <end position="162"/>
    </location>
</feature>
<dbReference type="InterPro" id="IPR000835">
    <property type="entry name" value="HTH_MarR-typ"/>
</dbReference>
<organism evidence="2 3">
    <name type="scientific">Microlunatus kandeliicorticis</name>
    <dbReference type="NCBI Taxonomy" id="1759536"/>
    <lineage>
        <taxon>Bacteria</taxon>
        <taxon>Bacillati</taxon>
        <taxon>Actinomycetota</taxon>
        <taxon>Actinomycetes</taxon>
        <taxon>Propionibacteriales</taxon>
        <taxon>Propionibacteriaceae</taxon>
        <taxon>Microlunatus</taxon>
    </lineage>
</organism>
<dbReference type="SMART" id="SM00347">
    <property type="entry name" value="HTH_MARR"/>
    <property type="match status" value="1"/>
</dbReference>
<dbReference type="SUPFAM" id="SSF46785">
    <property type="entry name" value="Winged helix' DNA-binding domain"/>
    <property type="match status" value="1"/>
</dbReference>
<dbReference type="GO" id="GO:0003700">
    <property type="term" value="F:DNA-binding transcription factor activity"/>
    <property type="evidence" value="ECO:0007669"/>
    <property type="project" value="InterPro"/>
</dbReference>
<dbReference type="RefSeq" id="WP_182560219.1">
    <property type="nucleotide sequence ID" value="NZ_JACGWT010000003.1"/>
</dbReference>
<dbReference type="PANTHER" id="PTHR33164:SF104">
    <property type="entry name" value="TRANSCRIPTIONAL REGULATORY PROTEIN"/>
    <property type="match status" value="1"/>
</dbReference>